<dbReference type="InterPro" id="IPR035093">
    <property type="entry name" value="RelE/ParE_toxin_dom_sf"/>
</dbReference>
<protein>
    <submittedName>
        <fullName evidence="1">System killer suppression protein</fullName>
    </submittedName>
</protein>
<evidence type="ECO:0000313" key="2">
    <source>
        <dbReference type="Proteomes" id="UP000269692"/>
    </source>
</evidence>
<dbReference type="SUPFAM" id="SSF143011">
    <property type="entry name" value="RelE-like"/>
    <property type="match status" value="1"/>
</dbReference>
<sequence length="112" mass="12498">MLASFASKRLKKDMATAEAMVKCYGTLAKRLKLRLDVLYQADCLADVPTEPPPRCHQLTGDLDGHYAVDLNGNCRLVFRPNHDPLPLKEDGGTDLTKVTEIEIVGVMDYHKK</sequence>
<proteinExistence type="predicted"/>
<name>A0A3L7ADM9_9HYPH</name>
<dbReference type="Gene3D" id="3.30.2310.20">
    <property type="entry name" value="RelE-like"/>
    <property type="match status" value="1"/>
</dbReference>
<comment type="caution">
    <text evidence="1">The sequence shown here is derived from an EMBL/GenBank/DDBJ whole genome shotgun (WGS) entry which is preliminary data.</text>
</comment>
<keyword evidence="2" id="KW-1185">Reference proteome</keyword>
<reference evidence="1 2" key="1">
    <citation type="submission" date="2018-10" db="EMBL/GenBank/DDBJ databases">
        <title>Xanthobacter tagetidis genome sequencing and assembly.</title>
        <authorList>
            <person name="Maclea K.S."/>
            <person name="Goen A.E."/>
            <person name="Fatima S.A."/>
        </authorList>
    </citation>
    <scope>NUCLEOTIDE SEQUENCE [LARGE SCALE GENOMIC DNA]</scope>
    <source>
        <strain evidence="1 2">ATCC 700314</strain>
    </source>
</reference>
<gene>
    <name evidence="1" type="ORF">D9R14_11970</name>
</gene>
<dbReference type="EMBL" id="RCTF01000008">
    <property type="protein sequence ID" value="RLP78509.1"/>
    <property type="molecule type" value="Genomic_DNA"/>
</dbReference>
<accession>A0A3L7ADM9</accession>
<dbReference type="OrthoDB" id="9801102at2"/>
<dbReference type="RefSeq" id="WP_121623561.1">
    <property type="nucleotide sequence ID" value="NZ_JACIIW010000001.1"/>
</dbReference>
<dbReference type="Proteomes" id="UP000269692">
    <property type="component" value="Unassembled WGS sequence"/>
</dbReference>
<evidence type="ECO:0000313" key="1">
    <source>
        <dbReference type="EMBL" id="RLP78509.1"/>
    </source>
</evidence>
<dbReference type="AlphaFoldDB" id="A0A3L7ADM9"/>
<organism evidence="1 2">
    <name type="scientific">Xanthobacter tagetidis</name>
    <dbReference type="NCBI Taxonomy" id="60216"/>
    <lineage>
        <taxon>Bacteria</taxon>
        <taxon>Pseudomonadati</taxon>
        <taxon>Pseudomonadota</taxon>
        <taxon>Alphaproteobacteria</taxon>
        <taxon>Hyphomicrobiales</taxon>
        <taxon>Xanthobacteraceae</taxon>
        <taxon>Xanthobacter</taxon>
    </lineage>
</organism>